<dbReference type="Proteomes" id="UP001596147">
    <property type="component" value="Unassembled WGS sequence"/>
</dbReference>
<name>A0ABW0LH25_9BACI</name>
<organism evidence="2 3">
    <name type="scientific">Lederbergia graminis</name>
    <dbReference type="NCBI Taxonomy" id="735518"/>
    <lineage>
        <taxon>Bacteria</taxon>
        <taxon>Bacillati</taxon>
        <taxon>Bacillota</taxon>
        <taxon>Bacilli</taxon>
        <taxon>Bacillales</taxon>
        <taxon>Bacillaceae</taxon>
        <taxon>Lederbergia</taxon>
    </lineage>
</organism>
<gene>
    <name evidence="2" type="ORF">ACFPM4_03740</name>
</gene>
<keyword evidence="1" id="KW-0175">Coiled coil</keyword>
<comment type="caution">
    <text evidence="2">The sequence shown here is derived from an EMBL/GenBank/DDBJ whole genome shotgun (WGS) entry which is preliminary data.</text>
</comment>
<accession>A0ABW0LH25</accession>
<dbReference type="NCBIfam" id="TIGR02894">
    <property type="entry name" value="DNA_bind_RsfA"/>
    <property type="match status" value="1"/>
</dbReference>
<feature type="coiled-coil region" evidence="1">
    <location>
        <begin position="54"/>
        <end position="82"/>
    </location>
</feature>
<dbReference type="EMBL" id="JBHSMC010000001">
    <property type="protein sequence ID" value="MFC5463868.1"/>
    <property type="molecule type" value="Genomic_DNA"/>
</dbReference>
<keyword evidence="3" id="KW-1185">Reference proteome</keyword>
<evidence type="ECO:0000256" key="1">
    <source>
        <dbReference type="SAM" id="Coils"/>
    </source>
</evidence>
<proteinExistence type="predicted"/>
<evidence type="ECO:0000313" key="3">
    <source>
        <dbReference type="Proteomes" id="UP001596147"/>
    </source>
</evidence>
<dbReference type="PANTHER" id="PTHR41302:SF2">
    <property type="entry name" value="PRESPORE SPECIFIC TRANSCRIPTIONAL ACTIVATOR RSFA"/>
    <property type="match status" value="1"/>
</dbReference>
<dbReference type="InterPro" id="IPR014243">
    <property type="entry name" value="RsfA-like"/>
</dbReference>
<sequence length="187" mass="21331">MTAARQDAWTADEDLVLAEIVLAHIRDGSTQLQAFEAAGRKLKRTAAACGFRWNSNIRKQYKEAIDLAKKQKKEKKKEVTQEVVPTVNPSVLVKESVEAEVNEQEVVSISDALQYIKRIETELENISNYKKENAKLRNKIDELNDENAKVLKSLDNLTEEYNMLKDEYNSLINVLNKARKMAEDFSA</sequence>
<protein>
    <submittedName>
        <fullName evidence="2">RsfA family transcriptional regulator</fullName>
    </submittedName>
</protein>
<dbReference type="RefSeq" id="WP_144924993.1">
    <property type="nucleotide sequence ID" value="NZ_JBHSMC010000001.1"/>
</dbReference>
<reference evidence="3" key="1">
    <citation type="journal article" date="2019" name="Int. J. Syst. Evol. Microbiol.">
        <title>The Global Catalogue of Microorganisms (GCM) 10K type strain sequencing project: providing services to taxonomists for standard genome sequencing and annotation.</title>
        <authorList>
            <consortium name="The Broad Institute Genomics Platform"/>
            <consortium name="The Broad Institute Genome Sequencing Center for Infectious Disease"/>
            <person name="Wu L."/>
            <person name="Ma J."/>
        </authorList>
    </citation>
    <scope>NUCLEOTIDE SEQUENCE [LARGE SCALE GENOMIC DNA]</scope>
    <source>
        <strain evidence="3">CGMCC 1.12237</strain>
    </source>
</reference>
<dbReference type="PANTHER" id="PTHR41302">
    <property type="entry name" value="PRESPORE-SPECIFIC TRANSCRIPTIONAL REGULATOR RSFA-RELATED"/>
    <property type="match status" value="1"/>
</dbReference>
<feature type="coiled-coil region" evidence="1">
    <location>
        <begin position="119"/>
        <end position="181"/>
    </location>
</feature>
<evidence type="ECO:0000313" key="2">
    <source>
        <dbReference type="EMBL" id="MFC5463868.1"/>
    </source>
</evidence>